<protein>
    <submittedName>
        <fullName evidence="2">Putative secreted protein</fullName>
    </submittedName>
</protein>
<evidence type="ECO:0000256" key="1">
    <source>
        <dbReference type="SAM" id="SignalP"/>
    </source>
</evidence>
<name>T1D5P6_9DIPT</name>
<proteinExistence type="evidence at transcript level"/>
<feature type="signal peptide" evidence="1">
    <location>
        <begin position="1"/>
        <end position="17"/>
    </location>
</feature>
<keyword evidence="1" id="KW-0732">Signal</keyword>
<accession>T1D5P6</accession>
<sequence>MKLLVVIVTFVVTIAAAFPFADHHDGTSTLASSQWNNETITSDGTEQSFNNLTIPDAGGPLDPSWRNSSEPIIQLRPFRYPPWIRTFV</sequence>
<evidence type="ECO:0000313" key="2">
    <source>
        <dbReference type="EMBL" id="JAA94434.1"/>
    </source>
</evidence>
<dbReference type="EMBL" id="GALA01000418">
    <property type="protein sequence ID" value="JAA94434.1"/>
    <property type="molecule type" value="mRNA"/>
</dbReference>
<reference evidence="2" key="1">
    <citation type="journal article" date="2013" name="BMC Genomics">
        <title>A deep insight into the sialotranscriptome of the mosquito, Psorophora albipes.</title>
        <authorList>
            <person name="Chagas A.C."/>
            <person name="Calvo E."/>
            <person name="Rios-Velasquez C.M."/>
            <person name="Pessoa F.A."/>
            <person name="Medeiros J.F."/>
            <person name="Ribeiro J.M."/>
        </authorList>
    </citation>
    <scope>NUCLEOTIDE SEQUENCE</scope>
</reference>
<organism evidence="2">
    <name type="scientific">Psorophora albipes</name>
    <dbReference type="NCBI Taxonomy" id="869069"/>
    <lineage>
        <taxon>Eukaryota</taxon>
        <taxon>Metazoa</taxon>
        <taxon>Ecdysozoa</taxon>
        <taxon>Arthropoda</taxon>
        <taxon>Hexapoda</taxon>
        <taxon>Insecta</taxon>
        <taxon>Pterygota</taxon>
        <taxon>Neoptera</taxon>
        <taxon>Endopterygota</taxon>
        <taxon>Diptera</taxon>
        <taxon>Nematocera</taxon>
        <taxon>Culicoidea</taxon>
        <taxon>Culicidae</taxon>
        <taxon>Culicinae</taxon>
        <taxon>Aedini</taxon>
        <taxon>Psorophora</taxon>
    </lineage>
</organism>
<feature type="chain" id="PRO_5004574230" evidence="1">
    <location>
        <begin position="18"/>
        <end position="88"/>
    </location>
</feature>
<dbReference type="AlphaFoldDB" id="T1D5P6"/>